<reference evidence="4 5" key="1">
    <citation type="submission" date="2019-09" db="EMBL/GenBank/DDBJ databases">
        <title>Draft genome sequence of Ginsengibacter sp. BR5-29.</title>
        <authorList>
            <person name="Im W.-T."/>
        </authorList>
    </citation>
    <scope>NUCLEOTIDE SEQUENCE [LARGE SCALE GENOMIC DNA]</scope>
    <source>
        <strain evidence="4 5">BR5-29</strain>
    </source>
</reference>
<dbReference type="PROSITE" id="PS51186">
    <property type="entry name" value="GNAT"/>
    <property type="match status" value="1"/>
</dbReference>
<evidence type="ECO:0000256" key="1">
    <source>
        <dbReference type="ARBA" id="ARBA00022679"/>
    </source>
</evidence>
<proteinExistence type="predicted"/>
<keyword evidence="5" id="KW-1185">Reference proteome</keyword>
<evidence type="ECO:0000256" key="2">
    <source>
        <dbReference type="ARBA" id="ARBA00023315"/>
    </source>
</evidence>
<gene>
    <name evidence="4" type="ORF">FW778_09620</name>
</gene>
<sequence length="190" mass="22006">MKTIRLAKPADADALLAIYAPYIINTAFTFETEVPATENFAQRIITYQQNWPWLVYEVNGVVAGYAYATKHRERSAYQWCVESSVYVHSDFQQRGIAKALYKTLFEILKYQGCRNVYAGITLPNDKSVAFHKSFGFTWLADYKNIGCKLNKWNTVSWWQLQLNDYSDQPIAPIKFPELDISLLNTFLKYS</sequence>
<keyword evidence="2" id="KW-0012">Acyltransferase</keyword>
<dbReference type="AlphaFoldDB" id="A0A5J5IHP2"/>
<dbReference type="Gene3D" id="3.40.630.30">
    <property type="match status" value="1"/>
</dbReference>
<dbReference type="InterPro" id="IPR000182">
    <property type="entry name" value="GNAT_dom"/>
</dbReference>
<dbReference type="RefSeq" id="WP_150414468.1">
    <property type="nucleotide sequence ID" value="NZ_VYQF01000002.1"/>
</dbReference>
<dbReference type="GO" id="GO:0016747">
    <property type="term" value="F:acyltransferase activity, transferring groups other than amino-acyl groups"/>
    <property type="evidence" value="ECO:0007669"/>
    <property type="project" value="InterPro"/>
</dbReference>
<dbReference type="SUPFAM" id="SSF55729">
    <property type="entry name" value="Acyl-CoA N-acyltransferases (Nat)"/>
    <property type="match status" value="1"/>
</dbReference>
<accession>A0A5J5IHP2</accession>
<protein>
    <submittedName>
        <fullName evidence="4">N-acetyltransferase family protein</fullName>
    </submittedName>
</protein>
<dbReference type="PANTHER" id="PTHR43072">
    <property type="entry name" value="N-ACETYLTRANSFERASE"/>
    <property type="match status" value="1"/>
</dbReference>
<dbReference type="InterPro" id="IPR016181">
    <property type="entry name" value="Acyl_CoA_acyltransferase"/>
</dbReference>
<evidence type="ECO:0000313" key="5">
    <source>
        <dbReference type="Proteomes" id="UP000326903"/>
    </source>
</evidence>
<keyword evidence="1 4" id="KW-0808">Transferase</keyword>
<organism evidence="4 5">
    <name type="scientific">Ginsengibacter hankyongi</name>
    <dbReference type="NCBI Taxonomy" id="2607284"/>
    <lineage>
        <taxon>Bacteria</taxon>
        <taxon>Pseudomonadati</taxon>
        <taxon>Bacteroidota</taxon>
        <taxon>Chitinophagia</taxon>
        <taxon>Chitinophagales</taxon>
        <taxon>Chitinophagaceae</taxon>
        <taxon>Ginsengibacter</taxon>
    </lineage>
</organism>
<evidence type="ECO:0000259" key="3">
    <source>
        <dbReference type="PROSITE" id="PS51186"/>
    </source>
</evidence>
<dbReference type="CDD" id="cd04301">
    <property type="entry name" value="NAT_SF"/>
    <property type="match status" value="1"/>
</dbReference>
<comment type="caution">
    <text evidence="4">The sequence shown here is derived from an EMBL/GenBank/DDBJ whole genome shotgun (WGS) entry which is preliminary data.</text>
</comment>
<dbReference type="EMBL" id="VYQF01000002">
    <property type="protein sequence ID" value="KAA9039088.1"/>
    <property type="molecule type" value="Genomic_DNA"/>
</dbReference>
<dbReference type="PANTHER" id="PTHR43072:SF23">
    <property type="entry name" value="UPF0039 PROTEIN C11D3.02C"/>
    <property type="match status" value="1"/>
</dbReference>
<evidence type="ECO:0000313" key="4">
    <source>
        <dbReference type="EMBL" id="KAA9039088.1"/>
    </source>
</evidence>
<name>A0A5J5IHP2_9BACT</name>
<dbReference type="Proteomes" id="UP000326903">
    <property type="component" value="Unassembled WGS sequence"/>
</dbReference>
<feature type="domain" description="N-acetyltransferase" evidence="3">
    <location>
        <begin position="2"/>
        <end position="154"/>
    </location>
</feature>
<dbReference type="Pfam" id="PF13420">
    <property type="entry name" value="Acetyltransf_4"/>
    <property type="match status" value="1"/>
</dbReference>